<organism evidence="2 3">
    <name type="scientific">Candidatus Cryptobacteroides merdigallinarum</name>
    <dbReference type="NCBI Taxonomy" id="2840770"/>
    <lineage>
        <taxon>Bacteria</taxon>
        <taxon>Pseudomonadati</taxon>
        <taxon>Bacteroidota</taxon>
        <taxon>Bacteroidia</taxon>
        <taxon>Bacteroidales</taxon>
        <taxon>Candidatus Cryptobacteroides</taxon>
    </lineage>
</organism>
<keyword evidence="1" id="KW-0732">Signal</keyword>
<gene>
    <name evidence="2" type="ORF">IAC29_03495</name>
</gene>
<evidence type="ECO:0000313" key="2">
    <source>
        <dbReference type="EMBL" id="MBO8448319.1"/>
    </source>
</evidence>
<reference evidence="2" key="1">
    <citation type="submission" date="2020-10" db="EMBL/GenBank/DDBJ databases">
        <authorList>
            <person name="Gilroy R."/>
        </authorList>
    </citation>
    <scope>NUCLEOTIDE SEQUENCE</scope>
    <source>
        <strain evidence="2">20514</strain>
    </source>
</reference>
<evidence type="ECO:0000256" key="1">
    <source>
        <dbReference type="SAM" id="SignalP"/>
    </source>
</evidence>
<feature type="chain" id="PRO_5038955132" evidence="1">
    <location>
        <begin position="21"/>
        <end position="939"/>
    </location>
</feature>
<dbReference type="AlphaFoldDB" id="A0A9D9HEX4"/>
<comment type="caution">
    <text evidence="2">The sequence shown here is derived from an EMBL/GenBank/DDBJ whole genome shotgun (WGS) entry which is preliminary data.</text>
</comment>
<dbReference type="EMBL" id="JADIMQ010000051">
    <property type="protein sequence ID" value="MBO8448319.1"/>
    <property type="molecule type" value="Genomic_DNA"/>
</dbReference>
<accession>A0A9D9HEX4</accession>
<dbReference type="InterPro" id="IPR038637">
    <property type="entry name" value="NPCBM_sf"/>
</dbReference>
<name>A0A9D9HEX4_9BACT</name>
<protein>
    <submittedName>
        <fullName evidence="2">NPCBM/NEW2 domain-containing protein</fullName>
    </submittedName>
</protein>
<dbReference type="SUPFAM" id="SSF49785">
    <property type="entry name" value="Galactose-binding domain-like"/>
    <property type="match status" value="2"/>
</dbReference>
<dbReference type="Gene3D" id="2.60.120.1060">
    <property type="entry name" value="NPCBM/NEW2 domain"/>
    <property type="match status" value="2"/>
</dbReference>
<feature type="signal peptide" evidence="1">
    <location>
        <begin position="1"/>
        <end position="20"/>
    </location>
</feature>
<dbReference type="InterPro" id="IPR008979">
    <property type="entry name" value="Galactose-bd-like_sf"/>
</dbReference>
<dbReference type="Proteomes" id="UP000810252">
    <property type="component" value="Unassembled WGS sequence"/>
</dbReference>
<reference evidence="2" key="2">
    <citation type="journal article" date="2021" name="PeerJ">
        <title>Extensive microbial diversity within the chicken gut microbiome revealed by metagenomics and culture.</title>
        <authorList>
            <person name="Gilroy R."/>
            <person name="Ravi A."/>
            <person name="Getino M."/>
            <person name="Pursley I."/>
            <person name="Horton D.L."/>
            <person name="Alikhan N.F."/>
            <person name="Baker D."/>
            <person name="Gharbi K."/>
            <person name="Hall N."/>
            <person name="Watson M."/>
            <person name="Adriaenssens E.M."/>
            <person name="Foster-Nyarko E."/>
            <person name="Jarju S."/>
            <person name="Secka A."/>
            <person name="Antonio M."/>
            <person name="Oren A."/>
            <person name="Chaudhuri R.R."/>
            <person name="La Ragione R."/>
            <person name="Hildebrand F."/>
            <person name="Pallen M.J."/>
        </authorList>
    </citation>
    <scope>NUCLEOTIDE SEQUENCE</scope>
    <source>
        <strain evidence="2">20514</strain>
    </source>
</reference>
<evidence type="ECO:0000313" key="3">
    <source>
        <dbReference type="Proteomes" id="UP000810252"/>
    </source>
</evidence>
<proteinExistence type="predicted"/>
<sequence>MKKILAFVFVLSVFLSQAGARTRYLVNEFTPVSSYMYKAYRYSGPGSAKMDLTGGLQWYGGFTVGSSQGPYTPGYAVFRLGGGFDTLMFVLGRIYDPESLDYGPAIVTVYADGVKIADEVVRKYDVPRRMKLDVKGADELKFCIVQGEDDIAFAEATLWKAGETPVETGNLLSGPARVTQLVRDLPPYAQYNHYCVSPEDSYKAVSVNGKAYHHGIICNMQMAFIGVQPGASYFNLRGQYTTLSFLAGPVDNDKSSGGKGWITVKADGKIIHEYEVSQTDIAKRIVLDVRGCLQLSFHTEQSDQSMYAAIVDAVLYPEGADVPEAGPQEMDGDADPRLKSLPDVCKLVSSIPPYAVGGQIDHQVYDGTSDHITFSMGGTKFSEGFILYEKADFWNDNIVSYAVFDLGREFDYVSFTAGYVGKSWSMTNDVIRVYADDRLILEAPMMATYPNQEFVLPLDRCRRLRFENGGSGNLNVGAYGIADIVVYRGEPVENGLFVHPVPECPHEIDLIDLGAPYLHYVSTASDARDKIFYDGSTQRRYFEMPDGSRINKGFMLQTSVHFSLDHGVLSEGTDNAAAAAIGGAAVGSAFVAAGAVGGALVGSTLIGAAAFLMLAAGGNAVENSCAAFNTYGEYNSVTFTVACLRPSGETPSDYKETLLIGADQEVVAELAVYETMEPQTVTVPIDGCSQLMFWLANTYNTSGQFVFYDIRLTKDVLPLSLPKEARLSKAVVTEPFHTEKDLVQQWRRPDFSGSQSVDAYISDCAEAYSETVLLIEDTRPYYKIYSYYLETASGQVCKAVSLKIDDEERLDNGSYVNILSEYQACAEELRRLRELDAGLSSLALAYVNANLGLPELGFRAIPYGKALKECREVAKACSLAVKSMVEEKQGEIALLESWMLNAKDIDGVCSTEYTLLCPLMPGETPPSDQLQLLSRFEVR</sequence>